<sequence>MASPSMQDLKHDYSKKPSSDDDVVDPVEEMLKKTGCIDLHYAVQVSFASMASASEPWGSASSSTAVNSSDQTFEDNFSPARAIPDTEHYVAALESKLARLKGRNRNVTAREMLAVLGEARHDHTGRLIASDPVPAAPEVVASHLLGDDSDAPVHATYLERRLFPERQALTQEELRHLLEADFLEKEAMAAAAATTPIEARDRASISSADSEPNR</sequence>
<accession>A0ACB7RTU9</accession>
<keyword evidence="2" id="KW-1185">Reference proteome</keyword>
<reference evidence="1" key="1">
    <citation type="submission" date="2020-05" db="EMBL/GenBank/DDBJ databases">
        <title>Large-scale comparative analyses of tick genomes elucidate their genetic diversity and vector capacities.</title>
        <authorList>
            <person name="Jia N."/>
            <person name="Wang J."/>
            <person name="Shi W."/>
            <person name="Du L."/>
            <person name="Sun Y."/>
            <person name="Zhan W."/>
            <person name="Jiang J."/>
            <person name="Wang Q."/>
            <person name="Zhang B."/>
            <person name="Ji P."/>
            <person name="Sakyi L.B."/>
            <person name="Cui X."/>
            <person name="Yuan T."/>
            <person name="Jiang B."/>
            <person name="Yang W."/>
            <person name="Lam T.T.-Y."/>
            <person name="Chang Q."/>
            <person name="Ding S."/>
            <person name="Wang X."/>
            <person name="Zhu J."/>
            <person name="Ruan X."/>
            <person name="Zhao L."/>
            <person name="Wei J."/>
            <person name="Que T."/>
            <person name="Du C."/>
            <person name="Cheng J."/>
            <person name="Dai P."/>
            <person name="Han X."/>
            <person name="Huang E."/>
            <person name="Gao Y."/>
            <person name="Liu J."/>
            <person name="Shao H."/>
            <person name="Ye R."/>
            <person name="Li L."/>
            <person name="Wei W."/>
            <person name="Wang X."/>
            <person name="Wang C."/>
            <person name="Yang T."/>
            <person name="Huo Q."/>
            <person name="Li W."/>
            <person name="Guo W."/>
            <person name="Chen H."/>
            <person name="Zhou L."/>
            <person name="Ni X."/>
            <person name="Tian J."/>
            <person name="Zhou Y."/>
            <person name="Sheng Y."/>
            <person name="Liu T."/>
            <person name="Pan Y."/>
            <person name="Xia L."/>
            <person name="Li J."/>
            <person name="Zhao F."/>
            <person name="Cao W."/>
        </authorList>
    </citation>
    <scope>NUCLEOTIDE SEQUENCE</scope>
    <source>
        <strain evidence="1">Hyas-2018</strain>
    </source>
</reference>
<comment type="caution">
    <text evidence="1">The sequence shown here is derived from an EMBL/GenBank/DDBJ whole genome shotgun (WGS) entry which is preliminary data.</text>
</comment>
<gene>
    <name evidence="1" type="ORF">HPB50_011502</name>
</gene>
<evidence type="ECO:0000313" key="2">
    <source>
        <dbReference type="Proteomes" id="UP000821845"/>
    </source>
</evidence>
<protein>
    <submittedName>
        <fullName evidence="1">Uncharacterized protein</fullName>
    </submittedName>
</protein>
<dbReference type="Proteomes" id="UP000821845">
    <property type="component" value="Chromosome 7"/>
</dbReference>
<organism evidence="1 2">
    <name type="scientific">Hyalomma asiaticum</name>
    <name type="common">Tick</name>
    <dbReference type="NCBI Taxonomy" id="266040"/>
    <lineage>
        <taxon>Eukaryota</taxon>
        <taxon>Metazoa</taxon>
        <taxon>Ecdysozoa</taxon>
        <taxon>Arthropoda</taxon>
        <taxon>Chelicerata</taxon>
        <taxon>Arachnida</taxon>
        <taxon>Acari</taxon>
        <taxon>Parasitiformes</taxon>
        <taxon>Ixodida</taxon>
        <taxon>Ixodoidea</taxon>
        <taxon>Ixodidae</taxon>
        <taxon>Hyalomminae</taxon>
        <taxon>Hyalomma</taxon>
    </lineage>
</organism>
<proteinExistence type="predicted"/>
<name>A0ACB7RTU9_HYAAI</name>
<dbReference type="EMBL" id="CM023487">
    <property type="protein sequence ID" value="KAH6925883.1"/>
    <property type="molecule type" value="Genomic_DNA"/>
</dbReference>
<evidence type="ECO:0000313" key="1">
    <source>
        <dbReference type="EMBL" id="KAH6925883.1"/>
    </source>
</evidence>